<reference evidence="1" key="1">
    <citation type="submission" date="2022-09" db="EMBL/GenBank/DDBJ databases">
        <title>Fusarium specimens isolated from Avocado Roots.</title>
        <authorList>
            <person name="Stajich J."/>
            <person name="Roper C."/>
            <person name="Heimlech-Rivalta G."/>
        </authorList>
    </citation>
    <scope>NUCLEOTIDE SEQUENCE</scope>
    <source>
        <strain evidence="1">A02</strain>
    </source>
</reference>
<dbReference type="AlphaFoldDB" id="A0A9W8QU13"/>
<proteinExistence type="predicted"/>
<dbReference type="EMBL" id="JAOQAV010000186">
    <property type="protein sequence ID" value="KAJ4176467.1"/>
    <property type="molecule type" value="Genomic_DNA"/>
</dbReference>
<evidence type="ECO:0000313" key="2">
    <source>
        <dbReference type="Proteomes" id="UP001152087"/>
    </source>
</evidence>
<protein>
    <recommendedName>
        <fullName evidence="3">Methyltransferase</fullName>
    </recommendedName>
</protein>
<evidence type="ECO:0000313" key="1">
    <source>
        <dbReference type="EMBL" id="KAJ4176467.1"/>
    </source>
</evidence>
<dbReference type="SUPFAM" id="SSF53335">
    <property type="entry name" value="S-adenosyl-L-methionine-dependent methyltransferases"/>
    <property type="match status" value="1"/>
</dbReference>
<dbReference type="InterPro" id="IPR029063">
    <property type="entry name" value="SAM-dependent_MTases_sf"/>
</dbReference>
<dbReference type="Proteomes" id="UP001152087">
    <property type="component" value="Unassembled WGS sequence"/>
</dbReference>
<sequence length="134" mass="15112">MALHYICDYRAVVKRVFKGLTAGGAFIFSVEHPSCTANPVGWVRDADGAPQHWPLDLYQSEGERQTSWFIDGVTKYHRTVETYVNTLVGEGFRLDHLGEPKPSPEIVDKRPWLAETLRRPPILLLAATKPDVPK</sequence>
<keyword evidence="2" id="KW-1185">Reference proteome</keyword>
<organism evidence="1 2">
    <name type="scientific">Fusarium falciforme</name>
    <dbReference type="NCBI Taxonomy" id="195108"/>
    <lineage>
        <taxon>Eukaryota</taxon>
        <taxon>Fungi</taxon>
        <taxon>Dikarya</taxon>
        <taxon>Ascomycota</taxon>
        <taxon>Pezizomycotina</taxon>
        <taxon>Sordariomycetes</taxon>
        <taxon>Hypocreomycetidae</taxon>
        <taxon>Hypocreales</taxon>
        <taxon>Nectriaceae</taxon>
        <taxon>Fusarium</taxon>
        <taxon>Fusarium solani species complex</taxon>
    </lineage>
</organism>
<comment type="caution">
    <text evidence="1">The sequence shown here is derived from an EMBL/GenBank/DDBJ whole genome shotgun (WGS) entry which is preliminary data.</text>
</comment>
<evidence type="ECO:0008006" key="3">
    <source>
        <dbReference type="Google" id="ProtNLM"/>
    </source>
</evidence>
<name>A0A9W8QU13_9HYPO</name>
<accession>A0A9W8QU13</accession>
<gene>
    <name evidence="1" type="ORF">NW755_014400</name>
</gene>
<dbReference type="Gene3D" id="3.40.50.150">
    <property type="entry name" value="Vaccinia Virus protein VP39"/>
    <property type="match status" value="1"/>
</dbReference>